<keyword evidence="7" id="KW-0732">Signal</keyword>
<evidence type="ECO:0000256" key="7">
    <source>
        <dbReference type="SAM" id="SignalP"/>
    </source>
</evidence>
<feature type="transmembrane region" description="Helical" evidence="6">
    <location>
        <begin position="710"/>
        <end position="730"/>
    </location>
</feature>
<feature type="transmembrane region" description="Helical" evidence="6">
    <location>
        <begin position="515"/>
        <end position="535"/>
    </location>
</feature>
<dbReference type="RefSeq" id="WP_264791617.1">
    <property type="nucleotide sequence ID" value="NZ_AP026867.1"/>
</dbReference>
<organism evidence="9 10">
    <name type="scientific">Aureispira anguillae</name>
    <dbReference type="NCBI Taxonomy" id="2864201"/>
    <lineage>
        <taxon>Bacteria</taxon>
        <taxon>Pseudomonadati</taxon>
        <taxon>Bacteroidota</taxon>
        <taxon>Saprospiria</taxon>
        <taxon>Saprospirales</taxon>
        <taxon>Saprospiraceae</taxon>
        <taxon>Aureispira</taxon>
    </lineage>
</organism>
<feature type="transmembrane region" description="Helical" evidence="6">
    <location>
        <begin position="202"/>
        <end position="223"/>
    </location>
</feature>
<feature type="transmembrane region" description="Helical" evidence="6">
    <location>
        <begin position="441"/>
        <end position="460"/>
    </location>
</feature>
<reference evidence="9" key="1">
    <citation type="submission" date="2022-09" db="EMBL/GenBank/DDBJ databases">
        <title>Aureispira anguillicida sp. nov., isolated from Leptocephalus of Japanese eel Anguilla japonica.</title>
        <authorList>
            <person name="Yuasa K."/>
            <person name="Mekata T."/>
            <person name="Ikunari K."/>
        </authorList>
    </citation>
    <scope>NUCLEOTIDE SEQUENCE</scope>
    <source>
        <strain evidence="9">EL160426</strain>
    </source>
</reference>
<feature type="transmembrane region" description="Helical" evidence="6">
    <location>
        <begin position="589"/>
        <end position="607"/>
    </location>
</feature>
<keyword evidence="2" id="KW-1003">Cell membrane</keyword>
<dbReference type="PANTHER" id="PTHR43478:SF1">
    <property type="entry name" value="NA+_H+ ANTIPORTER NHAC-LIKE C-TERMINAL DOMAIN-CONTAINING PROTEIN"/>
    <property type="match status" value="1"/>
</dbReference>
<dbReference type="Pfam" id="PF03553">
    <property type="entry name" value="Na_H_antiporter"/>
    <property type="match status" value="2"/>
</dbReference>
<feature type="transmembrane region" description="Helical" evidence="6">
    <location>
        <begin position="367"/>
        <end position="394"/>
    </location>
</feature>
<dbReference type="PANTHER" id="PTHR43478">
    <property type="entry name" value="NA+/H+ ANTIPORTER-RELATED"/>
    <property type="match status" value="1"/>
</dbReference>
<dbReference type="Proteomes" id="UP001060919">
    <property type="component" value="Chromosome"/>
</dbReference>
<dbReference type="EMBL" id="AP026867">
    <property type="protein sequence ID" value="BDS10293.1"/>
    <property type="molecule type" value="Genomic_DNA"/>
</dbReference>
<feature type="signal peptide" evidence="7">
    <location>
        <begin position="1"/>
        <end position="19"/>
    </location>
</feature>
<feature type="domain" description="Na+/H+ antiporter NhaC-like C-terminal" evidence="8">
    <location>
        <begin position="368"/>
        <end position="466"/>
    </location>
</feature>
<dbReference type="AlphaFoldDB" id="A0A915YC00"/>
<evidence type="ECO:0000256" key="3">
    <source>
        <dbReference type="ARBA" id="ARBA00022692"/>
    </source>
</evidence>
<comment type="subcellular location">
    <subcellularLocation>
        <location evidence="1">Cell membrane</location>
        <topology evidence="1">Multi-pass membrane protein</topology>
    </subcellularLocation>
</comment>
<evidence type="ECO:0000256" key="1">
    <source>
        <dbReference type="ARBA" id="ARBA00004651"/>
    </source>
</evidence>
<evidence type="ECO:0000259" key="8">
    <source>
        <dbReference type="Pfam" id="PF03553"/>
    </source>
</evidence>
<dbReference type="KEGG" id="aup:AsAng_0010010"/>
<feature type="domain" description="Na+/H+ antiporter NhaC-like C-terminal" evidence="8">
    <location>
        <begin position="507"/>
        <end position="703"/>
    </location>
</feature>
<name>A0A915YC00_9BACT</name>
<feature type="transmembrane region" description="Helical" evidence="6">
    <location>
        <begin position="547"/>
        <end position="569"/>
    </location>
</feature>
<keyword evidence="10" id="KW-1185">Reference proteome</keyword>
<evidence type="ECO:0000313" key="9">
    <source>
        <dbReference type="EMBL" id="BDS10293.1"/>
    </source>
</evidence>
<evidence type="ECO:0000256" key="6">
    <source>
        <dbReference type="SAM" id="Phobius"/>
    </source>
</evidence>
<gene>
    <name evidence="9" type="ORF">AsAng_0010010</name>
</gene>
<evidence type="ECO:0000256" key="5">
    <source>
        <dbReference type="ARBA" id="ARBA00023136"/>
    </source>
</evidence>
<evidence type="ECO:0000313" key="10">
    <source>
        <dbReference type="Proteomes" id="UP001060919"/>
    </source>
</evidence>
<proteinExistence type="predicted"/>
<feature type="chain" id="PRO_5036904926" evidence="7">
    <location>
        <begin position="20"/>
        <end position="744"/>
    </location>
</feature>
<keyword evidence="5 6" id="KW-0472">Membrane</keyword>
<feature type="transmembrane region" description="Helical" evidence="6">
    <location>
        <begin position="178"/>
        <end position="195"/>
    </location>
</feature>
<dbReference type="InterPro" id="IPR018461">
    <property type="entry name" value="Na/H_Antiport_NhaC-like_C"/>
</dbReference>
<evidence type="ECO:0000256" key="2">
    <source>
        <dbReference type="ARBA" id="ARBA00022475"/>
    </source>
</evidence>
<keyword evidence="3 6" id="KW-0812">Transmembrane</keyword>
<feature type="transmembrane region" description="Helical" evidence="6">
    <location>
        <begin position="243"/>
        <end position="262"/>
    </location>
</feature>
<sequence length="744" mass="81168">MRYIVTFLIVILSTLFVIAQNPTDSNTISSIDTTIGLDSNWGHQKIIDKPVIETFDTLGLLEFDLKFEADQLHLTAKQLHKQAAIPTKFFAQLELDGEPLVAFFEDKNAVLSYEPTFEGKLVAVRSKYSACKVKGCVDCDPLTHANKEEVICLDHQHTQLVHVQKRKNGHLRVQAIPLWWSIIPPLVAIFLALIFRQVLLALFMGILAGAWIIGGMQMTPYGLMKSFFSVIDHYIIGALNNSSHLSVIVFSIMIGGVVAIISRNGGMAGVVKKLAPLAKGPKSTQFVAWLLGVAIFFDDYANSLIVGNTIRPLTDKYKISREKLAYIVDSTAAPISAVAFITTWIGAELNYISDAMPMLSGLENPPSAYSMFLSSLPYSFYSFFTLIFILIIIYTGKDYGAMYKAECRARTTGRVFDTEGEALSDDDMEELEPVEGAPHRWINGFLPIMMVVFGTLMGLIDTGMQSCYGALIEAGHSLPHDGWGEVWSKMQHLDPSGEAGFVRKMGILIGNSDSYAALLWASMSAIVLALILTVSQKIMKLSEAIETVVSGFKTMMPALLILILAWSLATTTEELSTAEFLTATLGDSLSPYMVPVVVFILAAVIAFSTGSSWSTMAILYPIAIPLCWSISQNAGLAMETSMELLYNVIAVVLAASVLGDHCSPISDTTILSSLASNCNHIDHVKTQLPYALTVGGISILMTYVSTAFGIPFIVNFLVGVAMMIGMVMLFGKKVPEAVITDEQA</sequence>
<keyword evidence="4 6" id="KW-1133">Transmembrane helix</keyword>
<accession>A0A915YC00</accession>
<evidence type="ECO:0000256" key="4">
    <source>
        <dbReference type="ARBA" id="ARBA00022989"/>
    </source>
</evidence>
<protein>
    <submittedName>
        <fullName evidence="9">Na+/H+ antiporter NhaC family protein</fullName>
    </submittedName>
</protein>
<feature type="transmembrane region" description="Helical" evidence="6">
    <location>
        <begin position="324"/>
        <end position="347"/>
    </location>
</feature>
<dbReference type="GO" id="GO:0005886">
    <property type="term" value="C:plasma membrane"/>
    <property type="evidence" value="ECO:0007669"/>
    <property type="project" value="UniProtKB-SubCell"/>
</dbReference>